<dbReference type="PANTHER" id="PTHR43133">
    <property type="entry name" value="RNA POLYMERASE ECF-TYPE SIGMA FACTO"/>
    <property type="match status" value="1"/>
</dbReference>
<dbReference type="GO" id="GO:0016987">
    <property type="term" value="F:sigma factor activity"/>
    <property type="evidence" value="ECO:0007669"/>
    <property type="project" value="UniProtKB-KW"/>
</dbReference>
<dbReference type="GO" id="GO:0006352">
    <property type="term" value="P:DNA-templated transcription initiation"/>
    <property type="evidence" value="ECO:0007669"/>
    <property type="project" value="InterPro"/>
</dbReference>
<evidence type="ECO:0000313" key="8">
    <source>
        <dbReference type="EMBL" id="MDR6237801.1"/>
    </source>
</evidence>
<dbReference type="InterPro" id="IPR036388">
    <property type="entry name" value="WH-like_DNA-bd_sf"/>
</dbReference>
<dbReference type="Pfam" id="PF08281">
    <property type="entry name" value="Sigma70_r4_2"/>
    <property type="match status" value="1"/>
</dbReference>
<dbReference type="SUPFAM" id="SSF88659">
    <property type="entry name" value="Sigma3 and sigma4 domains of RNA polymerase sigma factors"/>
    <property type="match status" value="1"/>
</dbReference>
<dbReference type="EMBL" id="JAVDQD010000001">
    <property type="protein sequence ID" value="MDR6237801.1"/>
    <property type="molecule type" value="Genomic_DNA"/>
</dbReference>
<evidence type="ECO:0000256" key="2">
    <source>
        <dbReference type="ARBA" id="ARBA00023015"/>
    </source>
</evidence>
<dbReference type="InterPro" id="IPR039425">
    <property type="entry name" value="RNA_pol_sigma-70-like"/>
</dbReference>
<dbReference type="RefSeq" id="WP_309937272.1">
    <property type="nucleotide sequence ID" value="NZ_AP025305.1"/>
</dbReference>
<dbReference type="AlphaFoldDB" id="A0AAE3XHI7"/>
<sequence length="197" mass="23024">MEGILNSKKHMLQPEKWIENYSEALGNFAVSRMNSNEEASDIVQETFFTALKAKDSFRGEASEKTWLTSILKRKIIDHYRKAVRKKPHYSIHEAGEESFVSSGKRKGAWNEEYAPGNWDFTFSDNEIEQKELNRMIMASIESLPDNAAKVFKMKYIDGMATEDICQELNLTTSNVWVLLHRSRNKVRQYLEKNWFMK</sequence>
<accession>A0AAE3XHI7</accession>
<dbReference type="Gene3D" id="1.10.1740.10">
    <property type="match status" value="1"/>
</dbReference>
<feature type="domain" description="RNA polymerase sigma-70 region 2" evidence="6">
    <location>
        <begin position="18"/>
        <end position="84"/>
    </location>
</feature>
<keyword evidence="3" id="KW-0731">Sigma factor</keyword>
<keyword evidence="5" id="KW-0804">Transcription</keyword>
<dbReference type="InterPro" id="IPR013324">
    <property type="entry name" value="RNA_pol_sigma_r3/r4-like"/>
</dbReference>
<evidence type="ECO:0000256" key="4">
    <source>
        <dbReference type="ARBA" id="ARBA00023125"/>
    </source>
</evidence>
<dbReference type="PANTHER" id="PTHR43133:SF8">
    <property type="entry name" value="RNA POLYMERASE SIGMA FACTOR HI_1459-RELATED"/>
    <property type="match status" value="1"/>
</dbReference>
<dbReference type="InterPro" id="IPR013249">
    <property type="entry name" value="RNA_pol_sigma70_r4_t2"/>
</dbReference>
<dbReference type="GO" id="GO:0003677">
    <property type="term" value="F:DNA binding"/>
    <property type="evidence" value="ECO:0007669"/>
    <property type="project" value="UniProtKB-KW"/>
</dbReference>
<keyword evidence="2" id="KW-0805">Transcription regulation</keyword>
<dbReference type="Proteomes" id="UP001185092">
    <property type="component" value="Unassembled WGS sequence"/>
</dbReference>
<evidence type="ECO:0000256" key="5">
    <source>
        <dbReference type="ARBA" id="ARBA00023163"/>
    </source>
</evidence>
<dbReference type="InterPro" id="IPR013325">
    <property type="entry name" value="RNA_pol_sigma_r2"/>
</dbReference>
<keyword evidence="9" id="KW-1185">Reference proteome</keyword>
<comment type="similarity">
    <text evidence="1">Belongs to the sigma-70 factor family. ECF subfamily.</text>
</comment>
<dbReference type="InterPro" id="IPR014284">
    <property type="entry name" value="RNA_pol_sigma-70_dom"/>
</dbReference>
<keyword evidence="4" id="KW-0238">DNA-binding</keyword>
<dbReference type="Gene3D" id="1.10.10.10">
    <property type="entry name" value="Winged helix-like DNA-binding domain superfamily/Winged helix DNA-binding domain"/>
    <property type="match status" value="1"/>
</dbReference>
<dbReference type="CDD" id="cd06171">
    <property type="entry name" value="Sigma70_r4"/>
    <property type="match status" value="1"/>
</dbReference>
<evidence type="ECO:0000313" key="9">
    <source>
        <dbReference type="Proteomes" id="UP001185092"/>
    </source>
</evidence>
<proteinExistence type="inferred from homology"/>
<organism evidence="8 9">
    <name type="scientific">Aureibacter tunicatorum</name>
    <dbReference type="NCBI Taxonomy" id="866807"/>
    <lineage>
        <taxon>Bacteria</taxon>
        <taxon>Pseudomonadati</taxon>
        <taxon>Bacteroidota</taxon>
        <taxon>Cytophagia</taxon>
        <taxon>Cytophagales</taxon>
        <taxon>Persicobacteraceae</taxon>
        <taxon>Aureibacter</taxon>
    </lineage>
</organism>
<name>A0AAE3XHI7_9BACT</name>
<comment type="caution">
    <text evidence="8">The sequence shown here is derived from an EMBL/GenBank/DDBJ whole genome shotgun (WGS) entry which is preliminary data.</text>
</comment>
<protein>
    <submittedName>
        <fullName evidence="8">RNA polymerase sigma-70 factor (ECF subfamily)</fullName>
    </submittedName>
</protein>
<evidence type="ECO:0000256" key="1">
    <source>
        <dbReference type="ARBA" id="ARBA00010641"/>
    </source>
</evidence>
<dbReference type="Pfam" id="PF04542">
    <property type="entry name" value="Sigma70_r2"/>
    <property type="match status" value="1"/>
</dbReference>
<gene>
    <name evidence="8" type="ORF">HNQ88_000777</name>
</gene>
<evidence type="ECO:0000259" key="6">
    <source>
        <dbReference type="Pfam" id="PF04542"/>
    </source>
</evidence>
<evidence type="ECO:0000256" key="3">
    <source>
        <dbReference type="ARBA" id="ARBA00023082"/>
    </source>
</evidence>
<feature type="domain" description="RNA polymerase sigma factor 70 region 4 type 2" evidence="7">
    <location>
        <begin position="134"/>
        <end position="185"/>
    </location>
</feature>
<evidence type="ECO:0000259" key="7">
    <source>
        <dbReference type="Pfam" id="PF08281"/>
    </source>
</evidence>
<dbReference type="NCBIfam" id="TIGR02937">
    <property type="entry name" value="sigma70-ECF"/>
    <property type="match status" value="1"/>
</dbReference>
<dbReference type="SUPFAM" id="SSF88946">
    <property type="entry name" value="Sigma2 domain of RNA polymerase sigma factors"/>
    <property type="match status" value="1"/>
</dbReference>
<dbReference type="InterPro" id="IPR007627">
    <property type="entry name" value="RNA_pol_sigma70_r2"/>
</dbReference>
<reference evidence="8" key="1">
    <citation type="submission" date="2023-07" db="EMBL/GenBank/DDBJ databases">
        <title>Genomic Encyclopedia of Type Strains, Phase IV (KMG-IV): sequencing the most valuable type-strain genomes for metagenomic binning, comparative biology and taxonomic classification.</title>
        <authorList>
            <person name="Goeker M."/>
        </authorList>
    </citation>
    <scope>NUCLEOTIDE SEQUENCE</scope>
    <source>
        <strain evidence="8">DSM 26174</strain>
    </source>
</reference>